<dbReference type="EMBL" id="JAMHKS010000067">
    <property type="protein sequence ID" value="MCU6677113.1"/>
    <property type="molecule type" value="Genomic_DNA"/>
</dbReference>
<evidence type="ECO:0000313" key="2">
    <source>
        <dbReference type="Proteomes" id="UP001062027"/>
    </source>
</evidence>
<dbReference type="Proteomes" id="UP001062027">
    <property type="component" value="Unassembled WGS sequence"/>
</dbReference>
<name>A0ABT2R8B6_9ENTR</name>
<dbReference type="RefSeq" id="WP_073970875.1">
    <property type="nucleotide sequence ID" value="NZ_JAMHKS010000067.1"/>
</dbReference>
<organism evidence="1 2">
    <name type="scientific">Leclercia tamurae</name>
    <dbReference type="NCBI Taxonomy" id="2926467"/>
    <lineage>
        <taxon>Bacteria</taxon>
        <taxon>Pseudomonadati</taxon>
        <taxon>Pseudomonadota</taxon>
        <taxon>Gammaproteobacteria</taxon>
        <taxon>Enterobacterales</taxon>
        <taxon>Enterobacteriaceae</taxon>
        <taxon>Leclercia</taxon>
    </lineage>
</organism>
<evidence type="ECO:0000313" key="1">
    <source>
        <dbReference type="EMBL" id="MCU6677113.1"/>
    </source>
</evidence>
<gene>
    <name evidence="1" type="ORF">M8318_05460</name>
</gene>
<reference evidence="1" key="1">
    <citation type="submission" date="2022-05" db="EMBL/GenBank/DDBJ databases">
        <title>Description of a novel species of Leclercia; Leclercia tamurae and the Proposal for a Novel Genus Silvania gen. nov. Containing Two Novel Species Silvania hatchlandensis sp. nov. and Silvania confinis sp. nov. Isolated from the Rhizosphere of Oak.</title>
        <authorList>
            <person name="Maddock D.W."/>
            <person name="Brady C.L."/>
            <person name="Denman S."/>
            <person name="Arnold D."/>
        </authorList>
    </citation>
    <scope>NUCLEOTIDE SEQUENCE</scope>
    <source>
        <strain evidence="1">H6S3</strain>
    </source>
</reference>
<keyword evidence="2" id="KW-1185">Reference proteome</keyword>
<protein>
    <submittedName>
        <fullName evidence="1">Uncharacterized protein</fullName>
    </submittedName>
</protein>
<sequence length="114" mass="12582">MSNTTTVNTPDKPCIHCGSTVRYISSGRCVDCSKTRRQPPKPKPQIVRVAASAARAPFHSEGGDNRNNIIVKLSEAALESLDRVGYELVKKYRLAGYTQERIRMIALSHILEAA</sequence>
<comment type="caution">
    <text evidence="1">The sequence shown here is derived from an EMBL/GenBank/DDBJ whole genome shotgun (WGS) entry which is preliminary data.</text>
</comment>
<accession>A0ABT2R8B6</accession>
<proteinExistence type="predicted"/>